<keyword evidence="1" id="KW-0472">Membrane</keyword>
<gene>
    <name evidence="2" type="ORF">FRX31_032711</name>
</gene>
<keyword evidence="1" id="KW-1133">Transmembrane helix</keyword>
<accession>A0A7J6UZV6</accession>
<organism evidence="2 3">
    <name type="scientific">Thalictrum thalictroides</name>
    <name type="common">Rue-anemone</name>
    <name type="synonym">Anemone thalictroides</name>
    <dbReference type="NCBI Taxonomy" id="46969"/>
    <lineage>
        <taxon>Eukaryota</taxon>
        <taxon>Viridiplantae</taxon>
        <taxon>Streptophyta</taxon>
        <taxon>Embryophyta</taxon>
        <taxon>Tracheophyta</taxon>
        <taxon>Spermatophyta</taxon>
        <taxon>Magnoliopsida</taxon>
        <taxon>Ranunculales</taxon>
        <taxon>Ranunculaceae</taxon>
        <taxon>Thalictroideae</taxon>
        <taxon>Thalictrum</taxon>
    </lineage>
</organism>
<sequence length="68" mass="7657">QFVIIAIHYLAWSYYLVTTIWVHFSLGPRNKLISTSVDGLICSFDTEGNINDDGHLEFCHGKLDSAGR</sequence>
<keyword evidence="1" id="KW-0812">Transmembrane</keyword>
<proteinExistence type="predicted"/>
<comment type="caution">
    <text evidence="2">The sequence shown here is derived from an EMBL/GenBank/DDBJ whole genome shotgun (WGS) entry which is preliminary data.</text>
</comment>
<dbReference type="Proteomes" id="UP000554482">
    <property type="component" value="Unassembled WGS sequence"/>
</dbReference>
<feature type="non-terminal residue" evidence="2">
    <location>
        <position position="68"/>
    </location>
</feature>
<dbReference type="AlphaFoldDB" id="A0A7J6UZV6"/>
<keyword evidence="3" id="KW-1185">Reference proteome</keyword>
<evidence type="ECO:0000256" key="1">
    <source>
        <dbReference type="SAM" id="Phobius"/>
    </source>
</evidence>
<feature type="transmembrane region" description="Helical" evidence="1">
    <location>
        <begin position="6"/>
        <end position="26"/>
    </location>
</feature>
<evidence type="ECO:0000313" key="3">
    <source>
        <dbReference type="Proteomes" id="UP000554482"/>
    </source>
</evidence>
<dbReference type="OrthoDB" id="25131at2759"/>
<protein>
    <submittedName>
        <fullName evidence="2">Uncharacterized protein</fullName>
    </submittedName>
</protein>
<reference evidence="2 3" key="1">
    <citation type="submission" date="2020-06" db="EMBL/GenBank/DDBJ databases">
        <title>Transcriptomic and genomic resources for Thalictrum thalictroides and T. hernandezii: Facilitating candidate gene discovery in an emerging model plant lineage.</title>
        <authorList>
            <person name="Arias T."/>
            <person name="Riano-Pachon D.M."/>
            <person name="Di Stilio V.S."/>
        </authorList>
    </citation>
    <scope>NUCLEOTIDE SEQUENCE [LARGE SCALE GENOMIC DNA]</scope>
    <source>
        <strain evidence="3">cv. WT478/WT964</strain>
        <tissue evidence="2">Leaves</tissue>
    </source>
</reference>
<name>A0A7J6UZV6_THATH</name>
<dbReference type="EMBL" id="JABWDY010041029">
    <property type="protein sequence ID" value="KAF5177702.1"/>
    <property type="molecule type" value="Genomic_DNA"/>
</dbReference>
<evidence type="ECO:0000313" key="2">
    <source>
        <dbReference type="EMBL" id="KAF5177702.1"/>
    </source>
</evidence>